<dbReference type="RefSeq" id="WP_160553867.1">
    <property type="nucleotide sequence ID" value="NZ_CP047650.1"/>
</dbReference>
<dbReference type="EMBL" id="CP047650">
    <property type="protein sequence ID" value="QHJ00057.1"/>
    <property type="molecule type" value="Genomic_DNA"/>
</dbReference>
<evidence type="ECO:0000313" key="3">
    <source>
        <dbReference type="EMBL" id="QHJ00057.1"/>
    </source>
</evidence>
<evidence type="ECO:0000313" key="4">
    <source>
        <dbReference type="Proteomes" id="UP000464787"/>
    </source>
</evidence>
<evidence type="ECO:0000256" key="2">
    <source>
        <dbReference type="SAM" id="SignalP"/>
    </source>
</evidence>
<accession>A0A857J860</accession>
<feature type="compositionally biased region" description="Gly residues" evidence="1">
    <location>
        <begin position="574"/>
        <end position="585"/>
    </location>
</feature>
<feature type="compositionally biased region" description="Polar residues" evidence="1">
    <location>
        <begin position="418"/>
        <end position="432"/>
    </location>
</feature>
<protein>
    <submittedName>
        <fullName evidence="3">DUF11 domain-containing protein</fullName>
    </submittedName>
</protein>
<feature type="signal peptide" evidence="2">
    <location>
        <begin position="1"/>
        <end position="36"/>
    </location>
</feature>
<proteinExistence type="predicted"/>
<gene>
    <name evidence="3" type="ORF">GT347_19975</name>
</gene>
<feature type="region of interest" description="Disordered" evidence="1">
    <location>
        <begin position="565"/>
        <end position="600"/>
    </location>
</feature>
<name>A0A857J860_9BURK</name>
<dbReference type="NCBIfam" id="TIGR01451">
    <property type="entry name" value="B_ant_repeat"/>
    <property type="match status" value="1"/>
</dbReference>
<sequence>MKVSSFAARAKSGAGRPLCQSSLFLAMLLGSGSTWAIAPAAQTNIGNTASATFVDLTGKANIVTSNPVVTVVQQVGSFAVDGRTGATSVSVNTKTGIAGSTVYSPHILTNTGNGQDQFGISVSASALSKIEVYADDGSGNPTGAALCSSDGTTACEVQAVPVAGSNGAFKFVVAYTIPAVASGSAAPYTTASISVSPIAASRPLYLAANYPTVVKDDVNLTTGAAFTMTKSIAAPAVSAPNGGAWPAAVAAGAASSPSATCATTWSTGLTSTATCKYTVYTLNFVNLGYDPGRFALADSLPSGLTYVTGSAVWSNAPGIALTEAAGGDPANMDYQYSGGRITAVISNIPGGNSQSLSFVVLVNSSATTGTANTTNVAYYNPSDAGPTATSTTPGNLNAHTSTTPYVVQGRYGVALGSRSSTGSTALDTTHGQPNAGAGDTTTVASAVAGAIVKFEQRVYNTGDSTDTVNLSVDPQTFPQGTTFFLFDSSGAVLLQDTGTGDGVQDTGPIRPGEYATVVLAAVLPANLPPGNVNYSAVLKGTSQSDPSKSDTTKDTVSAIANGLVDLTNTDKGNGTSGLTGDGDAGPGPSPLPTTTNSTSAGTPTAFNLYVANHDSVARTYTLAASASQSFPGSLPQGWSVRFVMNANASCAPSTPQITDTGTVPANSQMAVTACVTPAVNQVPVTAQKIYFRVTATTAAESGQLASDTKTDAVTVTYSTAERFMATLAGNNSGELGSPGTVVYSHLLQNIGRETCGPYTLNAALSPNDLAAGWTAAIYLDSDGNGQWSAADSLVTDKITNPLLPGVDKAQRFFVRIYAPGNLTAGAMSTATVSAVFDGPNSCGSPSVVDLTTVNLGSVRVYKTQALDENCDGTKVSPFTTDVLKVKPGGCISYHVMAKNEGTAPVSNVVVKDRVPAYTRLSGSQPPQHCVSVGITGATVSYTSTEPDVSCGSDGNVMQPGGSVTLDYTVTVDQ</sequence>
<reference evidence="3 4" key="1">
    <citation type="submission" date="2020-01" db="EMBL/GenBank/DDBJ databases">
        <title>Genome sequencing of strain KACC 21265.</title>
        <authorList>
            <person name="Heo J."/>
            <person name="Kim S.-J."/>
            <person name="Kim J.-S."/>
            <person name="Hong S.-B."/>
            <person name="Kwon S.-W."/>
        </authorList>
    </citation>
    <scope>NUCLEOTIDE SEQUENCE [LARGE SCALE GENOMIC DNA]</scope>
    <source>
        <strain evidence="3 4">KACC 21265</strain>
    </source>
</reference>
<dbReference type="KEGG" id="xyk:GT347_19975"/>
<dbReference type="Proteomes" id="UP000464787">
    <property type="component" value="Chromosome"/>
</dbReference>
<dbReference type="InterPro" id="IPR047589">
    <property type="entry name" value="DUF11_rpt"/>
</dbReference>
<dbReference type="AlphaFoldDB" id="A0A857J860"/>
<feature type="region of interest" description="Disordered" evidence="1">
    <location>
        <begin position="418"/>
        <end position="440"/>
    </location>
</feature>
<keyword evidence="4" id="KW-1185">Reference proteome</keyword>
<keyword evidence="2" id="KW-0732">Signal</keyword>
<organism evidence="3 4">
    <name type="scientific">Xylophilus rhododendri</name>
    <dbReference type="NCBI Taxonomy" id="2697032"/>
    <lineage>
        <taxon>Bacteria</taxon>
        <taxon>Pseudomonadati</taxon>
        <taxon>Pseudomonadota</taxon>
        <taxon>Betaproteobacteria</taxon>
        <taxon>Burkholderiales</taxon>
        <taxon>Xylophilus</taxon>
    </lineage>
</organism>
<feature type="chain" id="PRO_5032324739" evidence="2">
    <location>
        <begin position="37"/>
        <end position="973"/>
    </location>
</feature>
<evidence type="ECO:0000256" key="1">
    <source>
        <dbReference type="SAM" id="MobiDB-lite"/>
    </source>
</evidence>